<reference evidence="8 9" key="1">
    <citation type="submission" date="2023-03" db="EMBL/GenBank/DDBJ databases">
        <title>Bacillus Genome Sequencing.</title>
        <authorList>
            <person name="Dunlap C."/>
        </authorList>
    </citation>
    <scope>NUCLEOTIDE SEQUENCE [LARGE SCALE GENOMIC DNA]</scope>
    <source>
        <strain evidence="8 9">NRS-52</strain>
    </source>
</reference>
<sequence length="373" mass="43026">MIRVMVVDDELPALKMAESILRTFDNVRICGLFDDPDELLERLAAAKADLIFIDMMMPVMHGLELAGRIQERWPDIAVAFVTAYDHYAVDAFETDAMDYVMKPMTADRVAKTLSRFMKMRRMEPPEKAGAKGMIRSFGRFCIETELGKPLKFRRTKTEELLAFLLHSRGEPVSKASIMDALWGDRDAARAQSMLYTTMYQLRKELESFGMNDVIEQTRAGGGACRLLLVPEEWDFSDFERLYRSFKDNRDPEEARKAVQIYKGGYLADNGYEWAAEKRTELELQYIELLEQLAGEEVRRQRYEYGLSYLRKWEHLQPFTRRVHAQIIALHLLMSNEEAAAAHESHMNELFASELGVSPDVDMKALLHNPRSAF</sequence>
<evidence type="ECO:0000313" key="8">
    <source>
        <dbReference type="EMBL" id="MED5017976.1"/>
    </source>
</evidence>
<dbReference type="SUPFAM" id="SSF46894">
    <property type="entry name" value="C-terminal effector domain of the bipartite response regulators"/>
    <property type="match status" value="1"/>
</dbReference>
<keyword evidence="3" id="KW-0805">Transcription regulation</keyword>
<evidence type="ECO:0000256" key="5">
    <source>
        <dbReference type="ARBA" id="ARBA00023163"/>
    </source>
</evidence>
<name>A0ABU6PSW9_9BACL</name>
<dbReference type="PANTHER" id="PTHR35807">
    <property type="entry name" value="TRANSCRIPTIONAL REGULATOR REDD-RELATED"/>
    <property type="match status" value="1"/>
</dbReference>
<dbReference type="Gene3D" id="3.40.50.2300">
    <property type="match status" value="1"/>
</dbReference>
<evidence type="ECO:0000256" key="4">
    <source>
        <dbReference type="ARBA" id="ARBA00023125"/>
    </source>
</evidence>
<dbReference type="PROSITE" id="PS50110">
    <property type="entry name" value="RESPONSE_REGULATORY"/>
    <property type="match status" value="1"/>
</dbReference>
<keyword evidence="9" id="KW-1185">Reference proteome</keyword>
<dbReference type="SUPFAM" id="SSF48452">
    <property type="entry name" value="TPR-like"/>
    <property type="match status" value="1"/>
</dbReference>
<proteinExistence type="inferred from homology"/>
<keyword evidence="4" id="KW-0238">DNA-binding</keyword>
<evidence type="ECO:0000256" key="6">
    <source>
        <dbReference type="PROSITE-ProRule" id="PRU00169"/>
    </source>
</evidence>
<dbReference type="Pfam" id="PF00486">
    <property type="entry name" value="Trans_reg_C"/>
    <property type="match status" value="1"/>
</dbReference>
<accession>A0ABU6PSW9</accession>
<keyword evidence="5" id="KW-0804">Transcription</keyword>
<keyword evidence="6" id="KW-0597">Phosphoprotein</keyword>
<dbReference type="Pfam" id="PF03704">
    <property type="entry name" value="BTAD"/>
    <property type="match status" value="1"/>
</dbReference>
<dbReference type="InterPro" id="IPR011006">
    <property type="entry name" value="CheY-like_superfamily"/>
</dbReference>
<dbReference type="InterPro" id="IPR005158">
    <property type="entry name" value="BTAD"/>
</dbReference>
<evidence type="ECO:0000313" key="9">
    <source>
        <dbReference type="Proteomes" id="UP001343257"/>
    </source>
</evidence>
<keyword evidence="2" id="KW-0902">Two-component regulatory system</keyword>
<dbReference type="Gene3D" id="1.10.10.10">
    <property type="entry name" value="Winged helix-like DNA-binding domain superfamily/Winged helix DNA-binding domain"/>
    <property type="match status" value="1"/>
</dbReference>
<dbReference type="InterPro" id="IPR036388">
    <property type="entry name" value="WH-like_DNA-bd_sf"/>
</dbReference>
<dbReference type="InterPro" id="IPR001867">
    <property type="entry name" value="OmpR/PhoB-type_DNA-bd"/>
</dbReference>
<dbReference type="Gene3D" id="1.25.40.10">
    <property type="entry name" value="Tetratricopeptide repeat domain"/>
    <property type="match status" value="1"/>
</dbReference>
<dbReference type="InterPro" id="IPR001789">
    <property type="entry name" value="Sig_transdc_resp-reg_receiver"/>
</dbReference>
<gene>
    <name evidence="8" type="ORF">P9847_11755</name>
</gene>
<feature type="modified residue" description="4-aspartylphosphate" evidence="6">
    <location>
        <position position="54"/>
    </location>
</feature>
<dbReference type="SMART" id="SM00448">
    <property type="entry name" value="REC"/>
    <property type="match status" value="1"/>
</dbReference>
<organism evidence="8 9">
    <name type="scientific">Paenibacillus chibensis</name>
    <dbReference type="NCBI Taxonomy" id="59846"/>
    <lineage>
        <taxon>Bacteria</taxon>
        <taxon>Bacillati</taxon>
        <taxon>Bacillota</taxon>
        <taxon>Bacilli</taxon>
        <taxon>Bacillales</taxon>
        <taxon>Paenibacillaceae</taxon>
        <taxon>Paenibacillus</taxon>
    </lineage>
</organism>
<evidence type="ECO:0000259" key="7">
    <source>
        <dbReference type="PROSITE" id="PS50110"/>
    </source>
</evidence>
<dbReference type="SUPFAM" id="SSF52172">
    <property type="entry name" value="CheY-like"/>
    <property type="match status" value="1"/>
</dbReference>
<evidence type="ECO:0000256" key="3">
    <source>
        <dbReference type="ARBA" id="ARBA00023015"/>
    </source>
</evidence>
<evidence type="ECO:0000256" key="2">
    <source>
        <dbReference type="ARBA" id="ARBA00023012"/>
    </source>
</evidence>
<protein>
    <submittedName>
        <fullName evidence="8">Response regulator</fullName>
    </submittedName>
</protein>
<evidence type="ECO:0000256" key="1">
    <source>
        <dbReference type="ARBA" id="ARBA00005820"/>
    </source>
</evidence>
<dbReference type="SMART" id="SM00862">
    <property type="entry name" value="Trans_reg_C"/>
    <property type="match status" value="1"/>
</dbReference>
<dbReference type="EMBL" id="JARTLD010000029">
    <property type="protein sequence ID" value="MED5017976.1"/>
    <property type="molecule type" value="Genomic_DNA"/>
</dbReference>
<dbReference type="SMART" id="SM01043">
    <property type="entry name" value="BTAD"/>
    <property type="match status" value="1"/>
</dbReference>
<dbReference type="InterPro" id="IPR051677">
    <property type="entry name" value="AfsR-DnrI-RedD_regulator"/>
</dbReference>
<dbReference type="Proteomes" id="UP001343257">
    <property type="component" value="Unassembled WGS sequence"/>
</dbReference>
<dbReference type="Pfam" id="PF00072">
    <property type="entry name" value="Response_reg"/>
    <property type="match status" value="1"/>
</dbReference>
<comment type="similarity">
    <text evidence="1">Belongs to the AfsR/DnrI/RedD regulatory family.</text>
</comment>
<dbReference type="RefSeq" id="WP_328278006.1">
    <property type="nucleotide sequence ID" value="NZ_JARTLD010000029.1"/>
</dbReference>
<dbReference type="InterPro" id="IPR011990">
    <property type="entry name" value="TPR-like_helical_dom_sf"/>
</dbReference>
<feature type="domain" description="Response regulatory" evidence="7">
    <location>
        <begin position="3"/>
        <end position="117"/>
    </location>
</feature>
<comment type="caution">
    <text evidence="8">The sequence shown here is derived from an EMBL/GenBank/DDBJ whole genome shotgun (WGS) entry which is preliminary data.</text>
</comment>
<dbReference type="InterPro" id="IPR016032">
    <property type="entry name" value="Sig_transdc_resp-reg_C-effctor"/>
</dbReference>